<dbReference type="PANTHER" id="PTHR44167">
    <property type="entry name" value="OVARIAN-SPECIFIC SERINE/THREONINE-PROTEIN KINASE LOK-RELATED"/>
    <property type="match status" value="1"/>
</dbReference>
<dbReference type="GO" id="GO:0004674">
    <property type="term" value="F:protein serine/threonine kinase activity"/>
    <property type="evidence" value="ECO:0007669"/>
    <property type="project" value="TreeGrafter"/>
</dbReference>
<dbReference type="PROSITE" id="PS50011">
    <property type="entry name" value="PROTEIN_KINASE_DOM"/>
    <property type="match status" value="1"/>
</dbReference>
<evidence type="ECO:0000313" key="4">
    <source>
        <dbReference type="Proteomes" id="UP000799428"/>
    </source>
</evidence>
<dbReference type="EMBL" id="MU005771">
    <property type="protein sequence ID" value="KAF2708727.1"/>
    <property type="molecule type" value="Genomic_DNA"/>
</dbReference>
<name>A0A6G1K8N4_9PLEO</name>
<evidence type="ECO:0000259" key="2">
    <source>
        <dbReference type="PROSITE" id="PS50011"/>
    </source>
</evidence>
<feature type="domain" description="Protein kinase" evidence="2">
    <location>
        <begin position="196"/>
        <end position="566"/>
    </location>
</feature>
<gene>
    <name evidence="3" type="ORF">K504DRAFT_502748</name>
</gene>
<proteinExistence type="predicted"/>
<dbReference type="GO" id="GO:0005634">
    <property type="term" value="C:nucleus"/>
    <property type="evidence" value="ECO:0007669"/>
    <property type="project" value="TreeGrafter"/>
</dbReference>
<evidence type="ECO:0000313" key="3">
    <source>
        <dbReference type="EMBL" id="KAF2708727.1"/>
    </source>
</evidence>
<dbReference type="OrthoDB" id="5986190at2759"/>
<keyword evidence="4" id="KW-1185">Reference proteome</keyword>
<evidence type="ECO:0000256" key="1">
    <source>
        <dbReference type="SAM" id="MobiDB-lite"/>
    </source>
</evidence>
<dbReference type="GO" id="GO:0005524">
    <property type="term" value="F:ATP binding"/>
    <property type="evidence" value="ECO:0007669"/>
    <property type="project" value="InterPro"/>
</dbReference>
<organism evidence="3 4">
    <name type="scientific">Pleomassaria siparia CBS 279.74</name>
    <dbReference type="NCBI Taxonomy" id="1314801"/>
    <lineage>
        <taxon>Eukaryota</taxon>
        <taxon>Fungi</taxon>
        <taxon>Dikarya</taxon>
        <taxon>Ascomycota</taxon>
        <taxon>Pezizomycotina</taxon>
        <taxon>Dothideomycetes</taxon>
        <taxon>Pleosporomycetidae</taxon>
        <taxon>Pleosporales</taxon>
        <taxon>Pleomassariaceae</taxon>
        <taxon>Pleomassaria</taxon>
    </lineage>
</organism>
<dbReference type="GO" id="GO:0005737">
    <property type="term" value="C:cytoplasm"/>
    <property type="evidence" value="ECO:0007669"/>
    <property type="project" value="TreeGrafter"/>
</dbReference>
<dbReference type="AlphaFoldDB" id="A0A6G1K8N4"/>
<dbReference type="Gene3D" id="1.10.510.10">
    <property type="entry name" value="Transferase(Phosphotransferase) domain 1"/>
    <property type="match status" value="1"/>
</dbReference>
<dbReference type="SMART" id="SM00220">
    <property type="entry name" value="S_TKc"/>
    <property type="match status" value="1"/>
</dbReference>
<feature type="region of interest" description="Disordered" evidence="1">
    <location>
        <begin position="599"/>
        <end position="620"/>
    </location>
</feature>
<dbReference type="PANTHER" id="PTHR44167:SF24">
    <property type="entry name" value="SERINE_THREONINE-PROTEIN KINASE CHK2"/>
    <property type="match status" value="1"/>
</dbReference>
<feature type="region of interest" description="Disordered" evidence="1">
    <location>
        <begin position="423"/>
        <end position="452"/>
    </location>
</feature>
<dbReference type="SUPFAM" id="SSF56112">
    <property type="entry name" value="Protein kinase-like (PK-like)"/>
    <property type="match status" value="1"/>
</dbReference>
<keyword evidence="3" id="KW-0808">Transferase</keyword>
<dbReference type="InterPro" id="IPR000719">
    <property type="entry name" value="Prot_kinase_dom"/>
</dbReference>
<sequence length="620" mass="71482">MGNCPSFVVKPFRLPRSERLTHNDAQYSSTGDLIPEHEHREPPPKLVDLEVNIRNKLRLLMKQSSERENSQIILPEDLKAFWTPMATRQFYTRQRWHDREWNETERMSDYHKIIAVLILARFRDWGNFRKIFIDMERSDKNLPFEKKDLKKEDFLGSDFAQYFWSSQWVVCPLVIEELQEPYELTGKMAEQRFPYINPGEEIGSGATGTVFKQVIAARHLRYSKLGGKSDNINPRTVACKRVDEKSAETVEFENLKSLRECLSTHNRIMVNIATIIRNSSSAGKVHFILYDLAAYDLSTLLNNRPLDYQEERLIRHDSSPIGRNNSEHWWAGDLIRESQNLADALYFLHRGLYRSGQTWSLVHNDLKPENILVFYPNMENLNDRYPVGQWKIADFGLAKIKEKRDGSNAEKLHVDVTHRLTNSTSTRSRSITTAKRDPGRYTAPEVEGQGKLQRNPKSGDVWAFGCILSEVLAYAISPTLVAELRKECEKPHGIDQRFYDANTKKAKETVMAWLQGLPGRCQIHPGQQHPATPSWIADCVKLIGKTLEVNPSDRYSAESIRDELGLIAKQMHREKDKFKLVDLLDVPDISIGGRYFQHRSSSSSMSGEEPLQSPKNIDLW</sequence>
<dbReference type="GO" id="GO:0044773">
    <property type="term" value="P:mitotic DNA damage checkpoint signaling"/>
    <property type="evidence" value="ECO:0007669"/>
    <property type="project" value="TreeGrafter"/>
</dbReference>
<protein>
    <submittedName>
        <fullName evidence="3">Kinase-like protein</fullName>
    </submittedName>
</protein>
<accession>A0A6G1K8N4</accession>
<dbReference type="PROSITE" id="PS00108">
    <property type="entry name" value="PROTEIN_KINASE_ST"/>
    <property type="match status" value="1"/>
</dbReference>
<dbReference type="Pfam" id="PF00069">
    <property type="entry name" value="Pkinase"/>
    <property type="match status" value="1"/>
</dbReference>
<reference evidence="3" key="1">
    <citation type="journal article" date="2020" name="Stud. Mycol.">
        <title>101 Dothideomycetes genomes: a test case for predicting lifestyles and emergence of pathogens.</title>
        <authorList>
            <person name="Haridas S."/>
            <person name="Albert R."/>
            <person name="Binder M."/>
            <person name="Bloem J."/>
            <person name="Labutti K."/>
            <person name="Salamov A."/>
            <person name="Andreopoulos B."/>
            <person name="Baker S."/>
            <person name="Barry K."/>
            <person name="Bills G."/>
            <person name="Bluhm B."/>
            <person name="Cannon C."/>
            <person name="Castanera R."/>
            <person name="Culley D."/>
            <person name="Daum C."/>
            <person name="Ezra D."/>
            <person name="Gonzalez J."/>
            <person name="Henrissat B."/>
            <person name="Kuo A."/>
            <person name="Liang C."/>
            <person name="Lipzen A."/>
            <person name="Lutzoni F."/>
            <person name="Magnuson J."/>
            <person name="Mondo S."/>
            <person name="Nolan M."/>
            <person name="Ohm R."/>
            <person name="Pangilinan J."/>
            <person name="Park H.-J."/>
            <person name="Ramirez L."/>
            <person name="Alfaro M."/>
            <person name="Sun H."/>
            <person name="Tritt A."/>
            <person name="Yoshinaga Y."/>
            <person name="Zwiers L.-H."/>
            <person name="Turgeon B."/>
            <person name="Goodwin S."/>
            <person name="Spatafora J."/>
            <person name="Crous P."/>
            <person name="Grigoriev I."/>
        </authorList>
    </citation>
    <scope>NUCLEOTIDE SEQUENCE</scope>
    <source>
        <strain evidence="3">CBS 279.74</strain>
    </source>
</reference>
<dbReference type="InterPro" id="IPR008271">
    <property type="entry name" value="Ser/Thr_kinase_AS"/>
</dbReference>
<dbReference type="InterPro" id="IPR011009">
    <property type="entry name" value="Kinase-like_dom_sf"/>
</dbReference>
<keyword evidence="3" id="KW-0418">Kinase</keyword>
<feature type="compositionally biased region" description="Low complexity" evidence="1">
    <location>
        <begin position="423"/>
        <end position="433"/>
    </location>
</feature>
<dbReference type="Proteomes" id="UP000799428">
    <property type="component" value="Unassembled WGS sequence"/>
</dbReference>